<evidence type="ECO:0000256" key="1">
    <source>
        <dbReference type="ARBA" id="ARBA00022737"/>
    </source>
</evidence>
<dbReference type="PRINTS" id="PR01697">
    <property type="entry name" value="PARVALBUMIN"/>
</dbReference>
<dbReference type="Pfam" id="PF13499">
    <property type="entry name" value="EF-hand_7"/>
    <property type="match status" value="2"/>
</dbReference>
<dbReference type="PROSITE" id="PS50222">
    <property type="entry name" value="EF_HAND_2"/>
    <property type="match status" value="4"/>
</dbReference>
<proteinExistence type="predicted"/>
<evidence type="ECO:0000259" key="4">
    <source>
        <dbReference type="PROSITE" id="PS50222"/>
    </source>
</evidence>
<dbReference type="AlphaFoldDB" id="A0A8S1ENY9"/>
<dbReference type="EMBL" id="CADEPM010000002">
    <property type="protein sequence ID" value="CAB3399535.1"/>
    <property type="molecule type" value="Genomic_DNA"/>
</dbReference>
<gene>
    <name evidence="5" type="ORF">CBOVIS_LOCUS2636</name>
</gene>
<feature type="region of interest" description="Disordered" evidence="3">
    <location>
        <begin position="1"/>
        <end position="50"/>
    </location>
</feature>
<accession>A0A8S1ENY9</accession>
<feature type="compositionally biased region" description="Polar residues" evidence="3">
    <location>
        <begin position="1"/>
        <end position="16"/>
    </location>
</feature>
<dbReference type="PANTHER" id="PTHR23048:SF59">
    <property type="entry name" value="EF-HAND SUPERFAMILY PROTEIN"/>
    <property type="match status" value="1"/>
</dbReference>
<dbReference type="InterPro" id="IPR018247">
    <property type="entry name" value="EF_Hand_1_Ca_BS"/>
</dbReference>
<dbReference type="GO" id="GO:0005509">
    <property type="term" value="F:calcium ion binding"/>
    <property type="evidence" value="ECO:0007669"/>
    <property type="project" value="InterPro"/>
</dbReference>
<reference evidence="5 6" key="1">
    <citation type="submission" date="2020-04" db="EMBL/GenBank/DDBJ databases">
        <authorList>
            <person name="Laetsch R D."/>
            <person name="Stevens L."/>
            <person name="Kumar S."/>
            <person name="Blaxter L. M."/>
        </authorList>
    </citation>
    <scope>NUCLEOTIDE SEQUENCE [LARGE SCALE GENOMIC DNA]</scope>
</reference>
<evidence type="ECO:0000313" key="6">
    <source>
        <dbReference type="Proteomes" id="UP000494206"/>
    </source>
</evidence>
<dbReference type="PROSITE" id="PS00018">
    <property type="entry name" value="EF_HAND_1"/>
    <property type="match status" value="4"/>
</dbReference>
<feature type="domain" description="EF-hand" evidence="4">
    <location>
        <begin position="54"/>
        <end position="89"/>
    </location>
</feature>
<evidence type="ECO:0000313" key="5">
    <source>
        <dbReference type="EMBL" id="CAB3399535.1"/>
    </source>
</evidence>
<dbReference type="InterPro" id="IPR002048">
    <property type="entry name" value="EF_hand_dom"/>
</dbReference>
<dbReference type="FunFam" id="1.10.238.10:FF:000504">
    <property type="entry name" value="Protein CBG11013"/>
    <property type="match status" value="1"/>
</dbReference>
<evidence type="ECO:0000256" key="3">
    <source>
        <dbReference type="SAM" id="MobiDB-lite"/>
    </source>
</evidence>
<dbReference type="PANTHER" id="PTHR23048">
    <property type="entry name" value="MYOSIN LIGHT CHAIN 1, 3"/>
    <property type="match status" value="1"/>
</dbReference>
<dbReference type="OrthoDB" id="26525at2759"/>
<dbReference type="Proteomes" id="UP000494206">
    <property type="component" value="Unassembled WGS sequence"/>
</dbReference>
<keyword evidence="1" id="KW-0677">Repeat</keyword>
<keyword evidence="2" id="KW-0106">Calcium</keyword>
<sequence length="196" mass="22237">MPHSTCSKRSSNNHSSPAGHRKSHKTESSKNKEKAPVAANLETRANSGNRAVKSKMEEYKQAFHFFDANNDGHITIDELEKAMRKCGQTPSKLELRLIMYHGDNDQNGVITFDEFAHLMNGTSSMSQYTYSQLREQFDMFDKDKDGFIEKMEMISIVRELSLQASFPSKVIEQLFNEADIDGDGKISFEEFVLAVN</sequence>
<dbReference type="InterPro" id="IPR050230">
    <property type="entry name" value="CALM/Myosin/TropC-like"/>
</dbReference>
<dbReference type="CDD" id="cd00051">
    <property type="entry name" value="EFh"/>
    <property type="match status" value="1"/>
</dbReference>
<evidence type="ECO:0000256" key="2">
    <source>
        <dbReference type="ARBA" id="ARBA00022837"/>
    </source>
</evidence>
<feature type="domain" description="EF-hand" evidence="4">
    <location>
        <begin position="166"/>
        <end position="196"/>
    </location>
</feature>
<dbReference type="SMART" id="SM00054">
    <property type="entry name" value="EFh"/>
    <property type="match status" value="4"/>
</dbReference>
<comment type="caution">
    <text evidence="5">The sequence shown here is derived from an EMBL/GenBank/DDBJ whole genome shotgun (WGS) entry which is preliminary data.</text>
</comment>
<feature type="compositionally biased region" description="Basic and acidic residues" evidence="3">
    <location>
        <begin position="25"/>
        <end position="35"/>
    </location>
</feature>
<feature type="domain" description="EF-hand" evidence="4">
    <location>
        <begin position="90"/>
        <end position="125"/>
    </location>
</feature>
<name>A0A8S1ENY9_9PELO</name>
<dbReference type="SUPFAM" id="SSF47473">
    <property type="entry name" value="EF-hand"/>
    <property type="match status" value="1"/>
</dbReference>
<organism evidence="5 6">
    <name type="scientific">Caenorhabditis bovis</name>
    <dbReference type="NCBI Taxonomy" id="2654633"/>
    <lineage>
        <taxon>Eukaryota</taxon>
        <taxon>Metazoa</taxon>
        <taxon>Ecdysozoa</taxon>
        <taxon>Nematoda</taxon>
        <taxon>Chromadorea</taxon>
        <taxon>Rhabditida</taxon>
        <taxon>Rhabditina</taxon>
        <taxon>Rhabditomorpha</taxon>
        <taxon>Rhabditoidea</taxon>
        <taxon>Rhabditidae</taxon>
        <taxon>Peloderinae</taxon>
        <taxon>Caenorhabditis</taxon>
    </lineage>
</organism>
<dbReference type="Gene3D" id="1.10.238.10">
    <property type="entry name" value="EF-hand"/>
    <property type="match status" value="2"/>
</dbReference>
<dbReference type="InterPro" id="IPR011992">
    <property type="entry name" value="EF-hand-dom_pair"/>
</dbReference>
<feature type="domain" description="EF-hand" evidence="4">
    <location>
        <begin position="128"/>
        <end position="163"/>
    </location>
</feature>
<dbReference type="GO" id="GO:0016460">
    <property type="term" value="C:myosin II complex"/>
    <property type="evidence" value="ECO:0007669"/>
    <property type="project" value="TreeGrafter"/>
</dbReference>
<protein>
    <recommendedName>
        <fullName evidence="4">EF-hand domain-containing protein</fullName>
    </recommendedName>
</protein>
<keyword evidence="6" id="KW-1185">Reference proteome</keyword>